<evidence type="ECO:0000313" key="3">
    <source>
        <dbReference type="Proteomes" id="UP000828390"/>
    </source>
</evidence>
<keyword evidence="1" id="KW-0472">Membrane</keyword>
<accession>A0A9D4K3N0</accession>
<keyword evidence="1" id="KW-0812">Transmembrane</keyword>
<protein>
    <submittedName>
        <fullName evidence="2">Uncharacterized protein</fullName>
    </submittedName>
</protein>
<evidence type="ECO:0000256" key="1">
    <source>
        <dbReference type="SAM" id="Phobius"/>
    </source>
</evidence>
<feature type="transmembrane region" description="Helical" evidence="1">
    <location>
        <begin position="58"/>
        <end position="80"/>
    </location>
</feature>
<organism evidence="2 3">
    <name type="scientific">Dreissena polymorpha</name>
    <name type="common">Zebra mussel</name>
    <name type="synonym">Mytilus polymorpha</name>
    <dbReference type="NCBI Taxonomy" id="45954"/>
    <lineage>
        <taxon>Eukaryota</taxon>
        <taxon>Metazoa</taxon>
        <taxon>Spiralia</taxon>
        <taxon>Lophotrochozoa</taxon>
        <taxon>Mollusca</taxon>
        <taxon>Bivalvia</taxon>
        <taxon>Autobranchia</taxon>
        <taxon>Heteroconchia</taxon>
        <taxon>Euheterodonta</taxon>
        <taxon>Imparidentia</taxon>
        <taxon>Neoheterodontei</taxon>
        <taxon>Myida</taxon>
        <taxon>Dreissenoidea</taxon>
        <taxon>Dreissenidae</taxon>
        <taxon>Dreissena</taxon>
    </lineage>
</organism>
<comment type="caution">
    <text evidence="2">The sequence shown here is derived from an EMBL/GenBank/DDBJ whole genome shotgun (WGS) entry which is preliminary data.</text>
</comment>
<proteinExistence type="predicted"/>
<keyword evidence="1" id="KW-1133">Transmembrane helix</keyword>
<gene>
    <name evidence="2" type="ORF">DPMN_105707</name>
</gene>
<name>A0A9D4K3N0_DREPO</name>
<dbReference type="AlphaFoldDB" id="A0A9D4K3N0"/>
<keyword evidence="3" id="KW-1185">Reference proteome</keyword>
<reference evidence="2" key="1">
    <citation type="journal article" date="2019" name="bioRxiv">
        <title>The Genome of the Zebra Mussel, Dreissena polymorpha: A Resource for Invasive Species Research.</title>
        <authorList>
            <person name="McCartney M.A."/>
            <person name="Auch B."/>
            <person name="Kono T."/>
            <person name="Mallez S."/>
            <person name="Zhang Y."/>
            <person name="Obille A."/>
            <person name="Becker A."/>
            <person name="Abrahante J.E."/>
            <person name="Garbe J."/>
            <person name="Badalamenti J.P."/>
            <person name="Herman A."/>
            <person name="Mangelson H."/>
            <person name="Liachko I."/>
            <person name="Sullivan S."/>
            <person name="Sone E.D."/>
            <person name="Koren S."/>
            <person name="Silverstein K.A.T."/>
            <person name="Beckman K.B."/>
            <person name="Gohl D.M."/>
        </authorList>
    </citation>
    <scope>NUCLEOTIDE SEQUENCE</scope>
    <source>
        <strain evidence="2">Duluth1</strain>
        <tissue evidence="2">Whole animal</tissue>
    </source>
</reference>
<dbReference type="Proteomes" id="UP000828390">
    <property type="component" value="Unassembled WGS sequence"/>
</dbReference>
<reference evidence="2" key="2">
    <citation type="submission" date="2020-11" db="EMBL/GenBank/DDBJ databases">
        <authorList>
            <person name="McCartney M.A."/>
            <person name="Auch B."/>
            <person name="Kono T."/>
            <person name="Mallez S."/>
            <person name="Becker A."/>
            <person name="Gohl D.M."/>
            <person name="Silverstein K.A.T."/>
            <person name="Koren S."/>
            <person name="Bechman K.B."/>
            <person name="Herman A."/>
            <person name="Abrahante J.E."/>
            <person name="Garbe J."/>
        </authorList>
    </citation>
    <scope>NUCLEOTIDE SEQUENCE</scope>
    <source>
        <strain evidence="2">Duluth1</strain>
        <tissue evidence="2">Whole animal</tissue>
    </source>
</reference>
<evidence type="ECO:0000313" key="2">
    <source>
        <dbReference type="EMBL" id="KAH3832420.1"/>
    </source>
</evidence>
<sequence>MIGWYQETRRYPCRLKKLDMRQVSTSTSVYPVLYFRKRFAYIICLFNITIRYTTHRRLIFGCLSPILCLILDVLFASFSVKQYLPRILPYKRVMESNWSPVPVCPNRQWLRYYRISELVRRETCSNT</sequence>
<dbReference type="EMBL" id="JAIWYP010000004">
    <property type="protein sequence ID" value="KAH3832420.1"/>
    <property type="molecule type" value="Genomic_DNA"/>
</dbReference>